<dbReference type="OrthoDB" id="9801717at2"/>
<evidence type="ECO:0000313" key="5">
    <source>
        <dbReference type="EMBL" id="STQ86142.1"/>
    </source>
</evidence>
<dbReference type="InterPro" id="IPR011010">
    <property type="entry name" value="DNA_brk_join_enz"/>
</dbReference>
<dbReference type="GO" id="GO:0003677">
    <property type="term" value="F:DNA binding"/>
    <property type="evidence" value="ECO:0007669"/>
    <property type="project" value="UniProtKB-KW"/>
</dbReference>
<keyword evidence="3" id="KW-0233">DNA recombination</keyword>
<evidence type="ECO:0000313" key="6">
    <source>
        <dbReference type="EMBL" id="TLD99270.1"/>
    </source>
</evidence>
<dbReference type="EMBL" id="JRPD02000019">
    <property type="protein sequence ID" value="TLD99270.1"/>
    <property type="molecule type" value="Genomic_DNA"/>
</dbReference>
<dbReference type="PROSITE" id="PS51898">
    <property type="entry name" value="TYR_RECOMBINASE"/>
    <property type="match status" value="1"/>
</dbReference>
<keyword evidence="2" id="KW-0238">DNA-binding</keyword>
<feature type="domain" description="Tyr recombinase" evidence="4">
    <location>
        <begin position="162"/>
        <end position="357"/>
    </location>
</feature>
<sequence length="365" mass="42660">MAYLLNNEKGFDVSIRFWLERFFYAKFMNLTAYRVKDKKAFAEVIQEIQSGGRNSIDDIRKICKKARRIGLLGINTYANPLLFFYDYCIRAGFSDMREIEVNNVQEFLSIYTANLSNATLRNYQFALTNFFEFIQKNNEVENGASHIYSMELIGSQSSTKHDLPEFLTADEIDRFLEVLKRYDIRQKHINPLVRLRNQLIILMIIYSGARVSEILEIGYKDISLEGGYYRLRLRGKGNKMRVVFVQANLIDEYYNAWVELRKNFSNANDDNMPLFINRKFNVPAQSYIYVIIENLLLSAGIRKAKNGAHLLRHSFATLLYNRSKDLVLVQESLGHSSVETSRIYTHFDNEKLKHTANIMADFKYK</sequence>
<dbReference type="AlphaFoldDB" id="A0A099TZK3"/>
<protein>
    <submittedName>
        <fullName evidence="5">Integrase/recombinase XerD</fullName>
    </submittedName>
    <submittedName>
        <fullName evidence="6">Site-specific recombinase</fullName>
    </submittedName>
</protein>
<evidence type="ECO:0000259" key="4">
    <source>
        <dbReference type="PROSITE" id="PS51898"/>
    </source>
</evidence>
<dbReference type="InterPro" id="IPR050090">
    <property type="entry name" value="Tyrosine_recombinase_XerCD"/>
</dbReference>
<dbReference type="PANTHER" id="PTHR30349:SF64">
    <property type="entry name" value="PROPHAGE INTEGRASE INTD-RELATED"/>
    <property type="match status" value="1"/>
</dbReference>
<comment type="similarity">
    <text evidence="1">Belongs to the 'phage' integrase family.</text>
</comment>
<keyword evidence="8" id="KW-1185">Reference proteome</keyword>
<evidence type="ECO:0000256" key="2">
    <source>
        <dbReference type="ARBA" id="ARBA00023125"/>
    </source>
</evidence>
<name>A0A099TZK3_9HELI</name>
<dbReference type="InterPro" id="IPR013762">
    <property type="entry name" value="Integrase-like_cat_sf"/>
</dbReference>
<dbReference type="GO" id="GO:0006310">
    <property type="term" value="P:DNA recombination"/>
    <property type="evidence" value="ECO:0007669"/>
    <property type="project" value="UniProtKB-KW"/>
</dbReference>
<dbReference type="Proteomes" id="UP000029922">
    <property type="component" value="Unassembled WGS sequence"/>
</dbReference>
<evidence type="ECO:0000256" key="3">
    <source>
        <dbReference type="ARBA" id="ARBA00023172"/>
    </source>
</evidence>
<reference evidence="6 7" key="1">
    <citation type="journal article" date="2014" name="Genome Announc.">
        <title>Draft genome sequences of eight enterohepatic helicobacter species isolated from both laboratory and wild rodents.</title>
        <authorList>
            <person name="Sheh A."/>
            <person name="Shen Z."/>
            <person name="Fox J.G."/>
        </authorList>
    </citation>
    <scope>NUCLEOTIDE SEQUENCE [LARGE SCALE GENOMIC DNA]</scope>
    <source>
        <strain evidence="6 7">ST1</strain>
    </source>
</reference>
<reference evidence="5 8" key="2">
    <citation type="submission" date="2018-06" db="EMBL/GenBank/DDBJ databases">
        <authorList>
            <consortium name="Pathogen Informatics"/>
            <person name="Doyle S."/>
        </authorList>
    </citation>
    <scope>NUCLEOTIDE SEQUENCE [LARGE SCALE GENOMIC DNA]</scope>
    <source>
        <strain evidence="5 8">NCTC12714</strain>
    </source>
</reference>
<evidence type="ECO:0000313" key="8">
    <source>
        <dbReference type="Proteomes" id="UP000255139"/>
    </source>
</evidence>
<dbReference type="InterPro" id="IPR002104">
    <property type="entry name" value="Integrase_catalytic"/>
</dbReference>
<gene>
    <name evidence="5" type="primary">xerD</name>
    <name evidence="6" type="ORF">LS73_007575</name>
    <name evidence="5" type="ORF">NCTC12714_00933</name>
</gene>
<dbReference type="Proteomes" id="UP000255139">
    <property type="component" value="Unassembled WGS sequence"/>
</dbReference>
<accession>A0A099TZK3</accession>
<dbReference type="GO" id="GO:0015074">
    <property type="term" value="P:DNA integration"/>
    <property type="evidence" value="ECO:0007669"/>
    <property type="project" value="InterPro"/>
</dbReference>
<evidence type="ECO:0000313" key="7">
    <source>
        <dbReference type="Proteomes" id="UP000029922"/>
    </source>
</evidence>
<organism evidence="5 8">
    <name type="scientific">Helicobacter muridarum</name>
    <dbReference type="NCBI Taxonomy" id="216"/>
    <lineage>
        <taxon>Bacteria</taxon>
        <taxon>Pseudomonadati</taxon>
        <taxon>Campylobacterota</taxon>
        <taxon>Epsilonproteobacteria</taxon>
        <taxon>Campylobacterales</taxon>
        <taxon>Helicobacteraceae</taxon>
        <taxon>Helicobacter</taxon>
    </lineage>
</organism>
<proteinExistence type="inferred from homology"/>
<dbReference type="InterPro" id="IPR010998">
    <property type="entry name" value="Integrase_recombinase_N"/>
</dbReference>
<evidence type="ECO:0000256" key="1">
    <source>
        <dbReference type="ARBA" id="ARBA00008857"/>
    </source>
</evidence>
<dbReference type="InterPro" id="IPR041308">
    <property type="entry name" value="Xer_N"/>
</dbReference>
<dbReference type="STRING" id="216.LS73_07390"/>
<dbReference type="Gene3D" id="1.10.150.130">
    <property type="match status" value="1"/>
</dbReference>
<dbReference type="SUPFAM" id="SSF56349">
    <property type="entry name" value="DNA breaking-rejoining enzymes"/>
    <property type="match status" value="1"/>
</dbReference>
<dbReference type="EMBL" id="UGJE01000002">
    <property type="protein sequence ID" value="STQ86142.1"/>
    <property type="molecule type" value="Genomic_DNA"/>
</dbReference>
<dbReference type="Gene3D" id="1.10.443.10">
    <property type="entry name" value="Intergrase catalytic core"/>
    <property type="match status" value="1"/>
</dbReference>
<dbReference type="PANTHER" id="PTHR30349">
    <property type="entry name" value="PHAGE INTEGRASE-RELATED"/>
    <property type="match status" value="1"/>
</dbReference>
<dbReference type="RefSeq" id="WP_034558614.1">
    <property type="nucleotide sequence ID" value="NZ_FZML01000043.1"/>
</dbReference>
<dbReference type="Pfam" id="PF00589">
    <property type="entry name" value="Phage_integrase"/>
    <property type="match status" value="1"/>
</dbReference>
<dbReference type="Pfam" id="PF18644">
    <property type="entry name" value="Phage_int_SAM_6"/>
    <property type="match status" value="1"/>
</dbReference>